<organism evidence="8">
    <name type="scientific">Caligus rogercresseyi</name>
    <name type="common">Sea louse</name>
    <dbReference type="NCBI Taxonomy" id="217165"/>
    <lineage>
        <taxon>Eukaryota</taxon>
        <taxon>Metazoa</taxon>
        <taxon>Ecdysozoa</taxon>
        <taxon>Arthropoda</taxon>
        <taxon>Crustacea</taxon>
        <taxon>Multicrustacea</taxon>
        <taxon>Hexanauplia</taxon>
        <taxon>Copepoda</taxon>
        <taxon>Siphonostomatoida</taxon>
        <taxon>Caligidae</taxon>
        <taxon>Caligus</taxon>
    </lineage>
</organism>
<accession>C1BNC8</accession>
<dbReference type="PANTHER" id="PTHR12644">
    <property type="entry name" value="ARP2/3 COMPLEX 16 KD SUBUNIT P16-ARC"/>
    <property type="match status" value="1"/>
</dbReference>
<dbReference type="GO" id="GO:0030833">
    <property type="term" value="P:regulation of actin filament polymerization"/>
    <property type="evidence" value="ECO:0007669"/>
    <property type="project" value="InterPro"/>
</dbReference>
<dbReference type="EMBL" id="BT076107">
    <property type="protein sequence ID" value="ACO10531.1"/>
    <property type="molecule type" value="mRNA"/>
</dbReference>
<evidence type="ECO:0000256" key="6">
    <source>
        <dbReference type="RuleBase" id="RU004301"/>
    </source>
</evidence>
<comment type="subcellular location">
    <subcellularLocation>
        <location evidence="1">Cytoplasm</location>
        <location evidence="1">Cytoskeleton</location>
    </subcellularLocation>
</comment>
<keyword evidence="4 6" id="KW-0206">Cytoskeleton</keyword>
<dbReference type="GO" id="GO:0005885">
    <property type="term" value="C:Arp2/3 protein complex"/>
    <property type="evidence" value="ECO:0007669"/>
    <property type="project" value="InterPro"/>
</dbReference>
<proteinExistence type="evidence at transcript level"/>
<evidence type="ECO:0000256" key="3">
    <source>
        <dbReference type="ARBA" id="ARBA00022490"/>
    </source>
</evidence>
<dbReference type="AlphaFoldDB" id="C1BNC8"/>
<evidence type="ECO:0000256" key="1">
    <source>
        <dbReference type="ARBA" id="ARBA00004245"/>
    </source>
</evidence>
<comment type="similarity">
    <text evidence="2 6">Belongs to the ARPC5 family.</text>
</comment>
<sequence>MSVNTSSNAFRRVDVDQYNEDNFIDEESESSPGHNNNNNNNNNDESLLEVERTVNAFLSGNKVLEALQVLLASSPVSSSDPLLPLLMRTLLSVKQAQVEGIVQSLDVDQRDVLMRYVYKGFEVPLEGSSGHLLTWHEKIFEASGIGAIVRVLTDRKQAQMRTLNP</sequence>
<comment type="function">
    <text evidence="6">Functions as component of the Arp2/3 complex which is involved in regulation of actin polymerization and together with an activating nucleation-promoting factor (NPF) mediates the formation of branched actin networks. Arp2/3 complex plays a critical role in the control of cell morphogenesis via the modulation of cell polarity development.</text>
</comment>
<protein>
    <recommendedName>
        <fullName evidence="6">Actin-related protein 2/3 complex subunit 5</fullName>
    </recommendedName>
</protein>
<dbReference type="Pfam" id="PF04699">
    <property type="entry name" value="P16-Arc"/>
    <property type="match status" value="1"/>
</dbReference>
<dbReference type="InterPro" id="IPR006789">
    <property type="entry name" value="ARPC5"/>
</dbReference>
<dbReference type="FunFam" id="1.25.40.190:FF:000003">
    <property type="entry name" value="Actin-related protein 2/3 complex subunit 5"/>
    <property type="match status" value="1"/>
</dbReference>
<comment type="function">
    <text evidence="5">Functions as a component of the Arp2/3 complex which is involved in regulation of actin polymerization and together with an activating nucleation-promoting factor (NPF) mediates the formation of branched actin networks.</text>
</comment>
<keyword evidence="3" id="KW-0963">Cytoplasm</keyword>
<dbReference type="GO" id="GO:0034314">
    <property type="term" value="P:Arp2/3 complex-mediated actin nucleation"/>
    <property type="evidence" value="ECO:0007669"/>
    <property type="project" value="InterPro"/>
</dbReference>
<feature type="region of interest" description="Disordered" evidence="7">
    <location>
        <begin position="25"/>
        <end position="44"/>
    </location>
</feature>
<evidence type="ECO:0000256" key="2">
    <source>
        <dbReference type="ARBA" id="ARBA00006084"/>
    </source>
</evidence>
<reference evidence="8" key="1">
    <citation type="submission" date="2009-03" db="EMBL/GenBank/DDBJ databases">
        <title>Caligus rogercresseyi ESTs and full-length cDNAs.</title>
        <authorList>
            <person name="Yasuike M."/>
            <person name="von Schalburg K."/>
            <person name="Cooper G."/>
            <person name="Leong J."/>
            <person name="Jones S.R.M."/>
            <person name="Koop B.F."/>
        </authorList>
    </citation>
    <scope>NUCLEOTIDE SEQUENCE</scope>
    <source>
        <tissue evidence="8">Whole tissue</tissue>
    </source>
</reference>
<evidence type="ECO:0000256" key="4">
    <source>
        <dbReference type="ARBA" id="ARBA00023212"/>
    </source>
</evidence>
<dbReference type="SUPFAM" id="SSF69103">
    <property type="entry name" value="Arp2/3 complex 16 kDa subunit ARPC5"/>
    <property type="match status" value="1"/>
</dbReference>
<name>C1BNC8_CALRO</name>
<evidence type="ECO:0000313" key="8">
    <source>
        <dbReference type="EMBL" id="ACO10531.1"/>
    </source>
</evidence>
<dbReference type="Gene3D" id="1.25.40.190">
    <property type="entry name" value="Actin-related protein 2/3 complex subunit 5"/>
    <property type="match status" value="1"/>
</dbReference>
<evidence type="ECO:0000256" key="7">
    <source>
        <dbReference type="SAM" id="MobiDB-lite"/>
    </source>
</evidence>
<gene>
    <name evidence="8" type="primary">ARP5L</name>
</gene>
<evidence type="ECO:0000256" key="5">
    <source>
        <dbReference type="ARBA" id="ARBA00060329"/>
    </source>
</evidence>
<dbReference type="InterPro" id="IPR036743">
    <property type="entry name" value="ARPC5_sf"/>
</dbReference>